<evidence type="ECO:0000313" key="1">
    <source>
        <dbReference type="EMBL" id="OAV97243.1"/>
    </source>
</evidence>
<name>A0A180GZ04_PUCT1</name>
<proteinExistence type="predicted"/>
<accession>A0A180GZ04</accession>
<dbReference type="EnsemblFungi" id="PTTG_26092-t43_1">
    <property type="protein sequence ID" value="PTTG_26092-t43_1-p1"/>
    <property type="gene ID" value="PTTG_26092"/>
</dbReference>
<dbReference type="Proteomes" id="UP000005240">
    <property type="component" value="Unassembled WGS sequence"/>
</dbReference>
<sequence length="244" mass="27690">MVICRTTFFLRPASRIVTNVLYSFAAEMTNDIAAPEDISNLIITLSTSERVAVDHVYTNLGELRYSSERITALYMAERALFTSNLKVIRRINLVVTHRHPGHTVTLSAGHLANIPGFTIQTIRPLASVTGMDRPDLYIVLKVGSPVRLTKDVCLFGNNATRTNFTRGMRFVVRRIEDDSLVVVSIANGDVHHQVRLKKIMTYCVDRRQPKNVFLRYQYPIIVLYASHSAHLTQEQLPIHFNLIN</sequence>
<dbReference type="AlphaFoldDB" id="A0A180GZ04"/>
<evidence type="ECO:0000313" key="2">
    <source>
        <dbReference type="EnsemblFungi" id="PTTG_26092-t43_1-p1"/>
    </source>
</evidence>
<dbReference type="EMBL" id="ADAS02000014">
    <property type="protein sequence ID" value="OAV97243.1"/>
    <property type="molecule type" value="Genomic_DNA"/>
</dbReference>
<evidence type="ECO:0000313" key="3">
    <source>
        <dbReference type="Proteomes" id="UP000005240"/>
    </source>
</evidence>
<reference evidence="1" key="1">
    <citation type="submission" date="2009-11" db="EMBL/GenBank/DDBJ databases">
        <authorList>
            <consortium name="The Broad Institute Genome Sequencing Platform"/>
            <person name="Ward D."/>
            <person name="Feldgarden M."/>
            <person name="Earl A."/>
            <person name="Young S.K."/>
            <person name="Zeng Q."/>
            <person name="Koehrsen M."/>
            <person name="Alvarado L."/>
            <person name="Berlin A."/>
            <person name="Bochicchio J."/>
            <person name="Borenstein D."/>
            <person name="Chapman S.B."/>
            <person name="Chen Z."/>
            <person name="Engels R."/>
            <person name="Freedman E."/>
            <person name="Gellesch M."/>
            <person name="Goldberg J."/>
            <person name="Griggs A."/>
            <person name="Gujja S."/>
            <person name="Heilman E."/>
            <person name="Heiman D."/>
            <person name="Hepburn T."/>
            <person name="Howarth C."/>
            <person name="Jen D."/>
            <person name="Larson L."/>
            <person name="Lewis B."/>
            <person name="Mehta T."/>
            <person name="Park D."/>
            <person name="Pearson M."/>
            <person name="Roberts A."/>
            <person name="Saif S."/>
            <person name="Shea T."/>
            <person name="Shenoy N."/>
            <person name="Sisk P."/>
            <person name="Stolte C."/>
            <person name="Sykes S."/>
            <person name="Thomson T."/>
            <person name="Walk T."/>
            <person name="White J."/>
            <person name="Yandava C."/>
            <person name="Izard J."/>
            <person name="Baranova O.V."/>
            <person name="Blanton J.M."/>
            <person name="Tanner A.C."/>
            <person name="Dewhirst F.E."/>
            <person name="Haas B."/>
            <person name="Nusbaum C."/>
            <person name="Birren B."/>
        </authorList>
    </citation>
    <scope>NUCLEOTIDE SEQUENCE [LARGE SCALE GENOMIC DNA]</scope>
    <source>
        <strain evidence="1">1-1 BBBD Race 1</strain>
    </source>
</reference>
<reference evidence="2 3" key="3">
    <citation type="journal article" date="2017" name="G3 (Bethesda)">
        <title>Comparative analysis highlights variable genome content of wheat rusts and divergence of the mating loci.</title>
        <authorList>
            <person name="Cuomo C.A."/>
            <person name="Bakkeren G."/>
            <person name="Khalil H.B."/>
            <person name="Panwar V."/>
            <person name="Joly D."/>
            <person name="Linning R."/>
            <person name="Sakthikumar S."/>
            <person name="Song X."/>
            <person name="Adiconis X."/>
            <person name="Fan L."/>
            <person name="Goldberg J.M."/>
            <person name="Levin J.Z."/>
            <person name="Young S."/>
            <person name="Zeng Q."/>
            <person name="Anikster Y."/>
            <person name="Bruce M."/>
            <person name="Wang M."/>
            <person name="Yin C."/>
            <person name="McCallum B."/>
            <person name="Szabo L.J."/>
            <person name="Hulbert S."/>
            <person name="Chen X."/>
            <person name="Fellers J.P."/>
        </authorList>
    </citation>
    <scope>NUCLEOTIDE SEQUENCE</scope>
    <source>
        <strain evidence="2">isolate 1-1 / race 1 (BBBD)</strain>
        <strain evidence="3">Isolate 1-1 / race 1 (BBBD)</strain>
    </source>
</reference>
<keyword evidence="3" id="KW-1185">Reference proteome</keyword>
<gene>
    <name evidence="1" type="ORF">PTTG_26092</name>
</gene>
<organism evidence="1">
    <name type="scientific">Puccinia triticina (isolate 1-1 / race 1 (BBBD))</name>
    <name type="common">Brown leaf rust fungus</name>
    <dbReference type="NCBI Taxonomy" id="630390"/>
    <lineage>
        <taxon>Eukaryota</taxon>
        <taxon>Fungi</taxon>
        <taxon>Dikarya</taxon>
        <taxon>Basidiomycota</taxon>
        <taxon>Pucciniomycotina</taxon>
        <taxon>Pucciniomycetes</taxon>
        <taxon>Pucciniales</taxon>
        <taxon>Pucciniaceae</taxon>
        <taxon>Puccinia</taxon>
    </lineage>
</organism>
<protein>
    <submittedName>
        <fullName evidence="1 2">Uncharacterized protein</fullName>
    </submittedName>
</protein>
<reference evidence="1" key="2">
    <citation type="submission" date="2016-05" db="EMBL/GenBank/DDBJ databases">
        <title>Comparative analysis highlights variable genome content of wheat rusts and divergence of the mating loci.</title>
        <authorList>
            <person name="Cuomo C.A."/>
            <person name="Bakkeren G."/>
            <person name="Szabo L."/>
            <person name="Khalil H."/>
            <person name="Joly D."/>
            <person name="Goldberg J."/>
            <person name="Young S."/>
            <person name="Zeng Q."/>
            <person name="Fellers J."/>
        </authorList>
    </citation>
    <scope>NUCLEOTIDE SEQUENCE [LARGE SCALE GENOMIC DNA]</scope>
    <source>
        <strain evidence="1">1-1 BBBD Race 1</strain>
    </source>
</reference>
<reference evidence="2" key="4">
    <citation type="submission" date="2025-05" db="UniProtKB">
        <authorList>
            <consortium name="EnsemblFungi"/>
        </authorList>
    </citation>
    <scope>IDENTIFICATION</scope>
    <source>
        <strain evidence="2">isolate 1-1 / race 1 (BBBD)</strain>
    </source>
</reference>
<dbReference type="VEuPathDB" id="FungiDB:PTTG_26092"/>